<dbReference type="AlphaFoldDB" id="A0A2G5U9K4"/>
<dbReference type="PIRSF" id="PIRSF000521">
    <property type="entry name" value="Transaminase_4ab_Lys_Orn"/>
    <property type="match status" value="1"/>
</dbReference>
<comment type="caution">
    <text evidence="4">The sequence shown here is derived from an EMBL/GenBank/DDBJ whole genome shotgun (WGS) entry which is preliminary data.</text>
</comment>
<reference evidence="5" key="1">
    <citation type="submission" date="2017-10" db="EMBL/GenBank/DDBJ databases">
        <title>Rapid genome shrinkage in a self-fertile nematode reveals novel sperm competition proteins.</title>
        <authorList>
            <person name="Yin D."/>
            <person name="Schwarz E.M."/>
            <person name="Thomas C.G."/>
            <person name="Felde R.L."/>
            <person name="Korf I.F."/>
            <person name="Cutter A.D."/>
            <person name="Schartner C.M."/>
            <person name="Ralston E.J."/>
            <person name="Meyer B.J."/>
            <person name="Haag E.S."/>
        </authorList>
    </citation>
    <scope>NUCLEOTIDE SEQUENCE [LARGE SCALE GENOMIC DNA]</scope>
    <source>
        <strain evidence="5">JU1422</strain>
    </source>
</reference>
<dbReference type="EMBL" id="PDUG01000004">
    <property type="protein sequence ID" value="PIC36235.1"/>
    <property type="molecule type" value="Genomic_DNA"/>
</dbReference>
<dbReference type="PANTHER" id="PTHR45688:SF13">
    <property type="entry name" value="ALANINE--GLYOXYLATE AMINOTRANSFERASE 2-LIKE"/>
    <property type="match status" value="1"/>
</dbReference>
<dbReference type="GO" id="GO:0005739">
    <property type="term" value="C:mitochondrion"/>
    <property type="evidence" value="ECO:0007669"/>
    <property type="project" value="TreeGrafter"/>
</dbReference>
<accession>A0A2G5U9K4</accession>
<dbReference type="SUPFAM" id="SSF53383">
    <property type="entry name" value="PLP-dependent transferases"/>
    <property type="match status" value="1"/>
</dbReference>
<dbReference type="Gene3D" id="3.40.640.10">
    <property type="entry name" value="Type I PLP-dependent aspartate aminotransferase-like (Major domain)"/>
    <property type="match status" value="1"/>
</dbReference>
<evidence type="ECO:0000313" key="4">
    <source>
        <dbReference type="EMBL" id="PIC36235.1"/>
    </source>
</evidence>
<dbReference type="CDD" id="cd00610">
    <property type="entry name" value="OAT_like"/>
    <property type="match status" value="1"/>
</dbReference>
<dbReference type="OrthoDB" id="10261433at2759"/>
<comment type="similarity">
    <text evidence="1 3">Belongs to the class-III pyridoxal-phosphate-dependent aminotransferase family.</text>
</comment>
<dbReference type="PANTHER" id="PTHR45688">
    <property type="match status" value="1"/>
</dbReference>
<dbReference type="InterPro" id="IPR015424">
    <property type="entry name" value="PyrdxlP-dep_Trfase"/>
</dbReference>
<proteinExistence type="inferred from homology"/>
<dbReference type="InterPro" id="IPR015422">
    <property type="entry name" value="PyrdxlP-dep_Trfase_small"/>
</dbReference>
<dbReference type="GO" id="GO:0008483">
    <property type="term" value="F:transaminase activity"/>
    <property type="evidence" value="ECO:0007669"/>
    <property type="project" value="InterPro"/>
</dbReference>
<keyword evidence="5" id="KW-1185">Reference proteome</keyword>
<gene>
    <name evidence="4" type="primary">Cnig_chr_IV.g15308</name>
    <name evidence="4" type="ORF">B9Z55_015308</name>
</gene>
<dbReference type="Gene3D" id="3.90.1150.10">
    <property type="entry name" value="Aspartate Aminotransferase, domain 1"/>
    <property type="match status" value="1"/>
</dbReference>
<dbReference type="InterPro" id="IPR005814">
    <property type="entry name" value="Aminotrans_3"/>
</dbReference>
<dbReference type="PROSITE" id="PS00600">
    <property type="entry name" value="AA_TRANSFER_CLASS_3"/>
    <property type="match status" value="1"/>
</dbReference>
<name>A0A2G5U9K4_9PELO</name>
<dbReference type="STRING" id="1611254.A0A2G5U9K4"/>
<dbReference type="GO" id="GO:0030170">
    <property type="term" value="F:pyridoxal phosphate binding"/>
    <property type="evidence" value="ECO:0007669"/>
    <property type="project" value="InterPro"/>
</dbReference>
<keyword evidence="2 3" id="KW-0663">Pyridoxal phosphate</keyword>
<sequence length="467" mass="51521">MSTLVNALGFFTSSTPAAAATKDVRSKEEILKKRKDTIGSKCQIFYSDDPFMVSRASMQYLYDEHGNKFLDCISNVQHVGHCHPKVVEAISKQLATSTCNVRFVSTQLTDCAEQILSTLPGLDTVLFCNSGSEANDLALRLARDYTKHKDAIVIEHAYHGHVTTTMELSPYKFDHGSSVSQPDWVHVAPCPDVFRGKHRLEDNELTDEEKLYAAGKQYSDDVKSILDDVESKKRGVAAYFAEALQSCGGQVIPPKDYFKDVATHVRNHGGLMVIDEVQTGFGRIGRKYWAHQLYDDGFVPDIVTMGKPMGNGFPVSAVATRKEIADALGGEVGYFNTYGGNPVACAAVISVMKVVKEENLLEHSQAMGEKLEVALRDLQKKHECIGDIRGVGLFWGIDLVKDRKTREPDQKLAIATILALRKSFGILLNADGPYTNILKIKPPLCFNSDNILETVTAVGQVLTLMNR</sequence>
<evidence type="ECO:0000256" key="1">
    <source>
        <dbReference type="ARBA" id="ARBA00008954"/>
    </source>
</evidence>
<organism evidence="4 5">
    <name type="scientific">Caenorhabditis nigoni</name>
    <dbReference type="NCBI Taxonomy" id="1611254"/>
    <lineage>
        <taxon>Eukaryota</taxon>
        <taxon>Metazoa</taxon>
        <taxon>Ecdysozoa</taxon>
        <taxon>Nematoda</taxon>
        <taxon>Chromadorea</taxon>
        <taxon>Rhabditida</taxon>
        <taxon>Rhabditina</taxon>
        <taxon>Rhabditomorpha</taxon>
        <taxon>Rhabditoidea</taxon>
        <taxon>Rhabditidae</taxon>
        <taxon>Peloderinae</taxon>
        <taxon>Caenorhabditis</taxon>
    </lineage>
</organism>
<dbReference type="Proteomes" id="UP000230233">
    <property type="component" value="Chromosome IV"/>
</dbReference>
<protein>
    <submittedName>
        <fullName evidence="4">Uncharacterized protein</fullName>
    </submittedName>
</protein>
<evidence type="ECO:0000256" key="2">
    <source>
        <dbReference type="ARBA" id="ARBA00022898"/>
    </source>
</evidence>
<dbReference type="Pfam" id="PF00202">
    <property type="entry name" value="Aminotran_3"/>
    <property type="match status" value="1"/>
</dbReference>
<evidence type="ECO:0000313" key="5">
    <source>
        <dbReference type="Proteomes" id="UP000230233"/>
    </source>
</evidence>
<evidence type="ECO:0000256" key="3">
    <source>
        <dbReference type="RuleBase" id="RU003560"/>
    </source>
</evidence>
<dbReference type="InterPro" id="IPR015421">
    <property type="entry name" value="PyrdxlP-dep_Trfase_major"/>
</dbReference>
<dbReference type="InterPro" id="IPR049704">
    <property type="entry name" value="Aminotrans_3_PPA_site"/>
</dbReference>